<dbReference type="EMBL" id="KY315558">
    <property type="protein sequence ID" value="QFX63815.1"/>
    <property type="molecule type" value="Genomic_DNA"/>
</dbReference>
<sequence length="106" mass="11504">MVRCRSLLAFGVVSNIPTSINGLISHTGTGLIQSENTICFFGSICFVLLKHLLGTATSTHSFFIKLSFTLSKHSFNFKSDLSTMSPLLATSLALSCSKDLLSRKFP</sequence>
<proteinExistence type="predicted"/>
<organism evidence="1">
    <name type="scientific">Human betaherpesvirus 6</name>
    <dbReference type="NCBI Taxonomy" id="10368"/>
    <lineage>
        <taxon>Viruses</taxon>
        <taxon>Duplodnaviria</taxon>
        <taxon>Heunggongvirae</taxon>
        <taxon>Peploviricota</taxon>
        <taxon>Herviviricetes</taxon>
        <taxon>Herpesvirales</taxon>
        <taxon>Orthoherpesviridae</taxon>
        <taxon>Betaherpesvirinae</taxon>
        <taxon>Roseolovirus</taxon>
    </lineage>
</organism>
<protein>
    <submittedName>
        <fullName evidence="1">Uncharacterized protein</fullName>
    </submittedName>
</protein>
<reference evidence="1" key="1">
    <citation type="journal article" date="2018" name="BMC Genomics">
        <title>Comparative genomic, transcriptomic, and proteomic reannotation of human herpesvirus 6.</title>
        <authorList>
            <person name="Greninger A.L."/>
            <person name="Knudsen G.M."/>
            <person name="Roychoudhury P."/>
            <person name="Hanson D.J."/>
            <person name="Sedlak R.H."/>
            <person name="Xie H."/>
            <person name="Guan J."/>
            <person name="Nguyen T."/>
            <person name="Peddu V."/>
            <person name="Boeckh M."/>
            <person name="Huang M.L."/>
            <person name="Cook L."/>
            <person name="Depledge D.P."/>
            <person name="Zerr D.M."/>
            <person name="Koelle D.M."/>
            <person name="Gantt S."/>
            <person name="Yoshikawa T."/>
            <person name="Caserta M."/>
            <person name="Hill J.A."/>
            <person name="Jerome K.R."/>
        </authorList>
    </citation>
    <scope>NUCLEOTIDE SEQUENCE</scope>
    <source>
        <strain evidence="1">JHPT-G1</strain>
    </source>
</reference>
<name>A0A5P9VHU7_9BETA</name>
<accession>A0A5P9VHU7</accession>
<evidence type="ECO:0000313" key="1">
    <source>
        <dbReference type="EMBL" id="QFX63815.1"/>
    </source>
</evidence>